<protein>
    <submittedName>
        <fullName evidence="2">Uncharacterized protein</fullName>
    </submittedName>
</protein>
<evidence type="ECO:0000313" key="3">
    <source>
        <dbReference type="Proteomes" id="UP000251993"/>
    </source>
</evidence>
<proteinExistence type="predicted"/>
<dbReference type="EMBL" id="CP030850">
    <property type="protein sequence ID" value="AXE19178.1"/>
    <property type="molecule type" value="Genomic_DNA"/>
</dbReference>
<feature type="compositionally biased region" description="Acidic residues" evidence="1">
    <location>
        <begin position="1594"/>
        <end position="1603"/>
    </location>
</feature>
<name>A0A344TKK7_9BACT</name>
<dbReference type="KEGG" id="run:DR864_16165"/>
<feature type="compositionally biased region" description="Basic and acidic residues" evidence="1">
    <location>
        <begin position="1617"/>
        <end position="1640"/>
    </location>
</feature>
<dbReference type="OrthoDB" id="1465441at2"/>
<feature type="compositionally biased region" description="Low complexity" evidence="1">
    <location>
        <begin position="1562"/>
        <end position="1575"/>
    </location>
</feature>
<organism evidence="2 3">
    <name type="scientific">Runella rosea</name>
    <dbReference type="NCBI Taxonomy" id="2259595"/>
    <lineage>
        <taxon>Bacteria</taxon>
        <taxon>Pseudomonadati</taxon>
        <taxon>Bacteroidota</taxon>
        <taxon>Cytophagia</taxon>
        <taxon>Cytophagales</taxon>
        <taxon>Spirosomataceae</taxon>
        <taxon>Runella</taxon>
    </lineage>
</organism>
<evidence type="ECO:0000256" key="1">
    <source>
        <dbReference type="SAM" id="MobiDB-lite"/>
    </source>
</evidence>
<keyword evidence="3" id="KW-1185">Reference proteome</keyword>
<reference evidence="2 3" key="1">
    <citation type="submission" date="2018-07" db="EMBL/GenBank/DDBJ databases">
        <title>Genome sequencing of Runella.</title>
        <authorList>
            <person name="Baek M.-G."/>
            <person name="Yi H."/>
        </authorList>
    </citation>
    <scope>NUCLEOTIDE SEQUENCE [LARGE SCALE GENOMIC DNA]</scope>
    <source>
        <strain evidence="2 3">HYN0085</strain>
    </source>
</reference>
<gene>
    <name evidence="2" type="ORF">DR864_16165</name>
</gene>
<sequence length="1667" mass="184592">MLAKSLYMKQFQHIFLVSVLLVGVRVQAQVVKLSEDPAQFMADAQKMMAMSGSPAYVKAAKNLETLWLDSRLTQNHQKSIIALSRRMVAKGYKPAMPHFEQFFSGINAAFNGTYANPAEVDNYLTVATQVVETYDTKSALKYFETARNLFENRLIYLSNFNRLFAFEGTFSFRFVDAAADAAKATDPTKPVAANDGWGSVTADSTGLLSSATAYEKKPLPTVTGALIEFKNVNLVMTTANDSVPITQTNGQLAVREGIWLGKGGKMTWEMAGTPDVYVTFGGYSFNVGLPKIMTDDAKLNYAAKLAQPVDGLFEYESKRRPKGQPSPYPRFVSYQNDAQLKGLSKNMRYKGGVSLVGLKLSSGSLSQEPSTLIISNGNKTAFKSTSRRFEFADSLITSPLASFATYLGDKDSLYHPAIRLSYNDSEGLVKVQKAERTGYQNTLFTDSYHKMYIDAEMVRWSFVKNEIEFSVIAGKNVVPVRFESFSFFKPERFRAMSEQYGFHPLLMVANYISKQKTPTFFAEDIALFYKRDPGALRTAFSQLNADGYLAIEPKTGLYRMASKGLLYVLANNKQTDFDNFLVSSLYPANSTTANASIDLKDNVLTIRGVEKFTISDSLKIVAIPSDKQIKVYKNRDFMMNGLLMSANFRFNGRDLMFNYDKFFVDLNKIDKITYIPKEAYDKGSSTEVGGDIVYEKSGRIYLNDPGNKSGGKKNSVFPRLSVPEGMTVYFDQPDRGELAYDKKVFFKIPSLDYDSLGTQDIVFIGTFNSGGIFPPFQAQLRSMPDNSLGFNYTPPAAGYKVYGSNTTVKFTKELVMDKQGLRSQGEIAHLSARIPTQAMLFMSDSLIASGAEAEIKEATIGKAYFPKVELRNYSLRWMPKADSMSLTTKGNTFNFYNATTKLDGRIVLRSTGLYGKGLLRRDDSELTSQDIKFNKEGFLAGESQYKIISATNATRPVLLGQNVDIDFNIVKGLVGISTNKNSLENTLMEFPFASYRTSINRAQWNINAKTIAMKGDVATSTFTATAPEQEGLTFNGSSALYEIEKMTLNIGGVPFIKAADAKVLPDKGLVVVRRNGEMTAFKNARLVLDTLNEYHRLKNGNIQIVSRTKFSGDATYLYATVTNDTIPVKMGNFDLRQIATASASTSTRAPQNKTKVFSTVARAEIVETDNFVVGPRLQYKGGMTMLAPEPNLQFDGYIKPIIKKRPDLVASWIPFKETPTKDVALKVTPALKNESDLPISVGLHYRAGADGLYSTFLSPKEARNDQTIFEAQGLLRFDAKSKLFKIIPETKSADELVDEENAYTFNDAKGTISYLGKLNLINERSEKEGEEMILASGSVQTNIDSTSYRFNTLLSMNFPANREIITKAAENIVQTNLDEQNSDPAEPDFERLGAKLTALIGRKATDSYIARTAAAYKPLFDASPKFNASLVLSNVDLRWSAPQNAFYSVGKIGVSNLGNTDINAELEGMVEIRKNARGDEVSIYIESSEDVWYYFDWQQGKLAMVSSVQEVNDFITVKSRDKKESTVLPIGLEERDMFVSRFMSMYRPRPKKPTLAKDTKTPAKGTPAKAAPSGGNKTAAVAPAKTKEPKVEETEPEEEIAEEADTKVADKATPAKGKKDTKTSTAKDTKTAAKPTDPKAKPGAKVAQTPAKVPAKKKEKEEEKEGF</sequence>
<feature type="region of interest" description="Disordered" evidence="1">
    <location>
        <begin position="1548"/>
        <end position="1667"/>
    </location>
</feature>
<feature type="compositionally biased region" description="Basic and acidic residues" evidence="1">
    <location>
        <begin position="1656"/>
        <end position="1667"/>
    </location>
</feature>
<accession>A0A344TKK7</accession>
<evidence type="ECO:0000313" key="2">
    <source>
        <dbReference type="EMBL" id="AXE19178.1"/>
    </source>
</evidence>
<dbReference type="Proteomes" id="UP000251993">
    <property type="component" value="Chromosome"/>
</dbReference>